<dbReference type="KEGG" id="chih:GWR21_17625"/>
<comment type="subunit">
    <text evidence="2">Monomer. Binds 30S ribosomal subunits, but not 50S ribosomal subunits or 70S ribosomes.</text>
</comment>
<dbReference type="InterPro" id="IPR023799">
    <property type="entry name" value="RbfA_dom_sf"/>
</dbReference>
<dbReference type="InterPro" id="IPR000238">
    <property type="entry name" value="RbfA"/>
</dbReference>
<dbReference type="Gene3D" id="3.30.300.20">
    <property type="match status" value="1"/>
</dbReference>
<dbReference type="Pfam" id="PF02033">
    <property type="entry name" value="RBFA"/>
    <property type="match status" value="1"/>
</dbReference>
<comment type="similarity">
    <text evidence="2">Belongs to the RbfA family.</text>
</comment>
<keyword evidence="1 2" id="KW-0690">Ribosome biogenesis</keyword>
<evidence type="ECO:0000313" key="3">
    <source>
        <dbReference type="EMBL" id="QHS61351.1"/>
    </source>
</evidence>
<comment type="function">
    <text evidence="2">One of several proteins that assist in the late maturation steps of the functional core of the 30S ribosomal subunit. Associates with free 30S ribosomal subunits (but not with 30S subunits that are part of 70S ribosomes or polysomes). Required for efficient processing of 16S rRNA. May interact with the 5'-terminal helix region of 16S rRNA.</text>
</comment>
<dbReference type="NCBIfam" id="TIGR00082">
    <property type="entry name" value="rbfA"/>
    <property type="match status" value="1"/>
</dbReference>
<evidence type="ECO:0000256" key="2">
    <source>
        <dbReference type="HAMAP-Rule" id="MF_00003"/>
    </source>
</evidence>
<dbReference type="GO" id="GO:0005829">
    <property type="term" value="C:cytosol"/>
    <property type="evidence" value="ECO:0007669"/>
    <property type="project" value="TreeGrafter"/>
</dbReference>
<dbReference type="AlphaFoldDB" id="A0A6B9ZIL2"/>
<organism evidence="3 4">
    <name type="scientific">Chitinophaga agri</name>
    <dbReference type="NCBI Taxonomy" id="2703787"/>
    <lineage>
        <taxon>Bacteria</taxon>
        <taxon>Pseudomonadati</taxon>
        <taxon>Bacteroidota</taxon>
        <taxon>Chitinophagia</taxon>
        <taxon>Chitinophagales</taxon>
        <taxon>Chitinophagaceae</taxon>
        <taxon>Chitinophaga</taxon>
    </lineage>
</organism>
<accession>A0A6B9ZIL2</accession>
<dbReference type="RefSeq" id="WP_162333022.1">
    <property type="nucleotide sequence ID" value="NZ_CP048113.1"/>
</dbReference>
<evidence type="ECO:0000256" key="1">
    <source>
        <dbReference type="ARBA" id="ARBA00022517"/>
    </source>
</evidence>
<evidence type="ECO:0000313" key="4">
    <source>
        <dbReference type="Proteomes" id="UP000476411"/>
    </source>
</evidence>
<gene>
    <name evidence="2 3" type="primary">rbfA</name>
    <name evidence="3" type="ORF">GWR21_17625</name>
</gene>
<dbReference type="Proteomes" id="UP000476411">
    <property type="component" value="Chromosome"/>
</dbReference>
<keyword evidence="2" id="KW-0963">Cytoplasm</keyword>
<keyword evidence="4" id="KW-1185">Reference proteome</keyword>
<comment type="subcellular location">
    <subcellularLocation>
        <location evidence="2">Cytoplasm</location>
    </subcellularLocation>
</comment>
<dbReference type="InterPro" id="IPR015946">
    <property type="entry name" value="KH_dom-like_a/b"/>
</dbReference>
<dbReference type="EMBL" id="CP048113">
    <property type="protein sequence ID" value="QHS61351.1"/>
    <property type="molecule type" value="Genomic_DNA"/>
</dbReference>
<reference evidence="3 4" key="1">
    <citation type="submission" date="2020-01" db="EMBL/GenBank/DDBJ databases">
        <title>Complete genome sequence of Chitinophaga sp. H33E-04 isolated from quinoa roots.</title>
        <authorList>
            <person name="Weon H.-Y."/>
            <person name="Lee S.A."/>
        </authorList>
    </citation>
    <scope>NUCLEOTIDE SEQUENCE [LARGE SCALE GENOMIC DNA]</scope>
    <source>
        <strain evidence="3 4">H33E-04</strain>
    </source>
</reference>
<sequence length="125" mass="14708">MQESKRQKQIGQLLQKELSEIFQRMGFNVVDGGMISISSVKVTPDLLEARVYLSMFKIADNHEMVNRIKERMGEIKKDLGNRVGKQLRRIPELTLFLDDTLEYIFKMDELFKKIKEDDAERENNK</sequence>
<protein>
    <recommendedName>
        <fullName evidence="2">Ribosome-binding factor A</fullName>
    </recommendedName>
</protein>
<dbReference type="PANTHER" id="PTHR33515:SF1">
    <property type="entry name" value="RIBOSOME-BINDING FACTOR A, CHLOROPLASTIC-RELATED"/>
    <property type="match status" value="1"/>
</dbReference>
<proteinExistence type="inferred from homology"/>
<dbReference type="PANTHER" id="PTHR33515">
    <property type="entry name" value="RIBOSOME-BINDING FACTOR A, CHLOROPLASTIC-RELATED"/>
    <property type="match status" value="1"/>
</dbReference>
<dbReference type="GO" id="GO:0030490">
    <property type="term" value="P:maturation of SSU-rRNA"/>
    <property type="evidence" value="ECO:0007669"/>
    <property type="project" value="UniProtKB-UniRule"/>
</dbReference>
<dbReference type="SUPFAM" id="SSF89919">
    <property type="entry name" value="Ribosome-binding factor A, RbfA"/>
    <property type="match status" value="1"/>
</dbReference>
<dbReference type="GO" id="GO:0043024">
    <property type="term" value="F:ribosomal small subunit binding"/>
    <property type="evidence" value="ECO:0007669"/>
    <property type="project" value="TreeGrafter"/>
</dbReference>
<name>A0A6B9ZIL2_9BACT</name>
<dbReference type="HAMAP" id="MF_00003">
    <property type="entry name" value="RbfA"/>
    <property type="match status" value="1"/>
</dbReference>